<accession>A0AAV1R479</accession>
<reference evidence="1 2" key="1">
    <citation type="submission" date="2024-01" db="EMBL/GenBank/DDBJ databases">
        <authorList>
            <person name="Waweru B."/>
        </authorList>
    </citation>
    <scope>NUCLEOTIDE SEQUENCE [LARGE SCALE GENOMIC DNA]</scope>
</reference>
<dbReference type="Proteomes" id="UP001314170">
    <property type="component" value="Unassembled WGS sequence"/>
</dbReference>
<sequence length="83" mass="9061">MNGGKVEMKVFVVVGKFNGGMLDNSEAVMMVAPIGKKRERGQQVGYYGLWFVPRMCSVSMKVYGVYGSGEEDSNKEGIDGSGW</sequence>
<protein>
    <submittedName>
        <fullName evidence="1">Uncharacterized protein</fullName>
    </submittedName>
</protein>
<dbReference type="AlphaFoldDB" id="A0AAV1R479"/>
<organism evidence="1 2">
    <name type="scientific">Dovyalis caffra</name>
    <dbReference type="NCBI Taxonomy" id="77055"/>
    <lineage>
        <taxon>Eukaryota</taxon>
        <taxon>Viridiplantae</taxon>
        <taxon>Streptophyta</taxon>
        <taxon>Embryophyta</taxon>
        <taxon>Tracheophyta</taxon>
        <taxon>Spermatophyta</taxon>
        <taxon>Magnoliopsida</taxon>
        <taxon>eudicotyledons</taxon>
        <taxon>Gunneridae</taxon>
        <taxon>Pentapetalae</taxon>
        <taxon>rosids</taxon>
        <taxon>fabids</taxon>
        <taxon>Malpighiales</taxon>
        <taxon>Salicaceae</taxon>
        <taxon>Flacourtieae</taxon>
        <taxon>Dovyalis</taxon>
    </lineage>
</organism>
<name>A0AAV1R479_9ROSI</name>
<evidence type="ECO:0000313" key="2">
    <source>
        <dbReference type="Proteomes" id="UP001314170"/>
    </source>
</evidence>
<evidence type="ECO:0000313" key="1">
    <source>
        <dbReference type="EMBL" id="CAK7327234.1"/>
    </source>
</evidence>
<dbReference type="EMBL" id="CAWUPB010000851">
    <property type="protein sequence ID" value="CAK7327234.1"/>
    <property type="molecule type" value="Genomic_DNA"/>
</dbReference>
<keyword evidence="2" id="KW-1185">Reference proteome</keyword>
<gene>
    <name evidence="1" type="ORF">DCAF_LOCUS4941</name>
</gene>
<comment type="caution">
    <text evidence="1">The sequence shown here is derived from an EMBL/GenBank/DDBJ whole genome shotgun (WGS) entry which is preliminary data.</text>
</comment>
<proteinExistence type="predicted"/>